<evidence type="ECO:0000256" key="3">
    <source>
        <dbReference type="ARBA" id="ARBA00005631"/>
    </source>
</evidence>
<comment type="subunit">
    <text evidence="9">Homodimer.</text>
</comment>
<dbReference type="Pfam" id="PF01979">
    <property type="entry name" value="Amidohydro_1"/>
    <property type="match status" value="1"/>
</dbReference>
<comment type="similarity">
    <text evidence="3 9 10">Belongs to the metallo-dependent hydrolases superfamily. DHOase family. Class II DHOase subfamily.</text>
</comment>
<feature type="binding site" evidence="9">
    <location>
        <position position="16"/>
    </location>
    <ligand>
        <name>Zn(2+)</name>
        <dbReference type="ChEBI" id="CHEBI:29105"/>
        <label>1</label>
    </ligand>
</feature>
<dbReference type="GO" id="GO:0008270">
    <property type="term" value="F:zinc ion binding"/>
    <property type="evidence" value="ECO:0007669"/>
    <property type="project" value="UniProtKB-UniRule"/>
</dbReference>
<dbReference type="OrthoDB" id="9808095at2"/>
<evidence type="ECO:0000313" key="12">
    <source>
        <dbReference type="EMBL" id="SDY51669.1"/>
    </source>
</evidence>
<evidence type="ECO:0000256" key="9">
    <source>
        <dbReference type="HAMAP-Rule" id="MF_00219"/>
    </source>
</evidence>
<keyword evidence="8 9" id="KW-0665">Pyrimidine biosynthesis</keyword>
<feature type="binding site" evidence="9">
    <location>
        <position position="137"/>
    </location>
    <ligand>
        <name>substrate</name>
    </ligand>
</feature>
<evidence type="ECO:0000256" key="5">
    <source>
        <dbReference type="ARBA" id="ARBA00022723"/>
    </source>
</evidence>
<feature type="domain" description="Amidohydrolase-related" evidence="11">
    <location>
        <begin position="12"/>
        <end position="307"/>
    </location>
</feature>
<dbReference type="CDD" id="cd01294">
    <property type="entry name" value="DHOase"/>
    <property type="match status" value="1"/>
</dbReference>
<evidence type="ECO:0000256" key="4">
    <source>
        <dbReference type="ARBA" id="ARBA00012860"/>
    </source>
</evidence>
<keyword evidence="6 9" id="KW-0378">Hydrolase</keyword>
<evidence type="ECO:0000256" key="10">
    <source>
        <dbReference type="RuleBase" id="RU003440"/>
    </source>
</evidence>
<dbReference type="RefSeq" id="WP_089890526.1">
    <property type="nucleotide sequence ID" value="NZ_CALJFH010000012.1"/>
</dbReference>
<organism evidence="12 13">
    <name type="scientific">Lentibacter algarum</name>
    <dbReference type="NCBI Taxonomy" id="576131"/>
    <lineage>
        <taxon>Bacteria</taxon>
        <taxon>Pseudomonadati</taxon>
        <taxon>Pseudomonadota</taxon>
        <taxon>Alphaproteobacteria</taxon>
        <taxon>Rhodobacterales</taxon>
        <taxon>Roseobacteraceae</taxon>
        <taxon>Lentibacter</taxon>
    </lineage>
</organism>
<feature type="modified residue" description="N6-carboxylysine" evidence="9">
    <location>
        <position position="100"/>
    </location>
</feature>
<evidence type="ECO:0000256" key="7">
    <source>
        <dbReference type="ARBA" id="ARBA00022833"/>
    </source>
</evidence>
<feature type="binding site" evidence="9">
    <location>
        <begin position="16"/>
        <end position="18"/>
    </location>
    <ligand>
        <name>substrate</name>
    </ligand>
</feature>
<protein>
    <recommendedName>
        <fullName evidence="4 9">Dihydroorotase</fullName>
        <shortName evidence="9">DHOase</shortName>
        <ecNumber evidence="4 9">3.5.2.3</ecNumber>
    </recommendedName>
</protein>
<dbReference type="UniPathway" id="UPA00070">
    <property type="reaction ID" value="UER00117"/>
</dbReference>
<feature type="binding site" description="via carbamate group" evidence="9">
    <location>
        <position position="100"/>
    </location>
    <ligand>
        <name>Zn(2+)</name>
        <dbReference type="ChEBI" id="CHEBI:29105"/>
        <label>2</label>
    </ligand>
</feature>
<feature type="binding site" evidence="9">
    <location>
        <position position="14"/>
    </location>
    <ligand>
        <name>Zn(2+)</name>
        <dbReference type="ChEBI" id="CHEBI:29105"/>
        <label>1</label>
    </ligand>
</feature>
<dbReference type="InterPro" id="IPR006680">
    <property type="entry name" value="Amidohydro-rel"/>
</dbReference>
<dbReference type="PANTHER" id="PTHR43137">
    <property type="entry name" value="DIHYDROOROTASE"/>
    <property type="match status" value="1"/>
</dbReference>
<evidence type="ECO:0000256" key="1">
    <source>
        <dbReference type="ARBA" id="ARBA00002368"/>
    </source>
</evidence>
<reference evidence="12 13" key="1">
    <citation type="submission" date="2016-10" db="EMBL/GenBank/DDBJ databases">
        <authorList>
            <person name="de Groot N.N."/>
        </authorList>
    </citation>
    <scope>NUCLEOTIDE SEQUENCE [LARGE SCALE GENOMIC DNA]</scope>
    <source>
        <strain evidence="12 13">DSM 24677</strain>
    </source>
</reference>
<feature type="active site" evidence="9">
    <location>
        <position position="248"/>
    </location>
</feature>
<dbReference type="Gene3D" id="3.20.20.140">
    <property type="entry name" value="Metal-dependent hydrolases"/>
    <property type="match status" value="1"/>
</dbReference>
<dbReference type="GO" id="GO:0005829">
    <property type="term" value="C:cytosol"/>
    <property type="evidence" value="ECO:0007669"/>
    <property type="project" value="TreeGrafter"/>
</dbReference>
<feature type="binding site" description="via carbamate group" evidence="9">
    <location>
        <position position="100"/>
    </location>
    <ligand>
        <name>Zn(2+)</name>
        <dbReference type="ChEBI" id="CHEBI:29105"/>
        <label>1</label>
    </ligand>
</feature>
<dbReference type="GeneID" id="78124622"/>
<keyword evidence="13" id="KW-1185">Reference proteome</keyword>
<dbReference type="PIRSF" id="PIRSF001237">
    <property type="entry name" value="DHOdimr"/>
    <property type="match status" value="1"/>
</dbReference>
<feature type="binding site" evidence="9">
    <location>
        <position position="137"/>
    </location>
    <ligand>
        <name>Zn(2+)</name>
        <dbReference type="ChEBI" id="CHEBI:29105"/>
        <label>2</label>
    </ligand>
</feature>
<sequence length="346" mass="37435">MTQTLTITRPDDWHLHLRDGAMLAAVLPETTRHFARAIIMPNLVPPVVTKADAEAYKARIEAAMPEGARFAPLMTLYLTEETDPDDLAAAHAAGLISAVKLYPAGATTNSASGVADFSKVQAVLERMAEIGCPLCVHGEVTDRDIDIFDREAVFIDRVLDPIRKSVPDLRVIMEHITTKDGAEYVKSNPERLGATITVQHLMLDRNDMLVGGMRPHYYCLPILKRREHREALLAAATSGDTRFFLGTDSAPHPTHAKESECCSAGCFTAPVALACLAQTFEDAGALEALEGFASLHGPAFYGLPVNSETLTLTRSETPVTFPTSIANGADPVTVFAPGRPIYWSAP</sequence>
<dbReference type="InterPro" id="IPR032466">
    <property type="entry name" value="Metal_Hydrolase"/>
</dbReference>
<dbReference type="Proteomes" id="UP000199026">
    <property type="component" value="Unassembled WGS sequence"/>
</dbReference>
<dbReference type="GO" id="GO:0004151">
    <property type="term" value="F:dihydroorotase activity"/>
    <property type="evidence" value="ECO:0007669"/>
    <property type="project" value="UniProtKB-UniRule"/>
</dbReference>
<accession>A0A1H3KHZ5</accession>
<dbReference type="InterPro" id="IPR002195">
    <property type="entry name" value="Dihydroorotase_CS"/>
</dbReference>
<keyword evidence="5 9" id="KW-0479">Metal-binding</keyword>
<dbReference type="SUPFAM" id="SSF51556">
    <property type="entry name" value="Metallo-dependent hydrolases"/>
    <property type="match status" value="1"/>
</dbReference>
<evidence type="ECO:0000259" key="11">
    <source>
        <dbReference type="Pfam" id="PF01979"/>
    </source>
</evidence>
<evidence type="ECO:0000313" key="13">
    <source>
        <dbReference type="Proteomes" id="UP000199026"/>
    </source>
</evidence>
<feature type="binding site" evidence="9">
    <location>
        <position position="264"/>
    </location>
    <ligand>
        <name>substrate</name>
    </ligand>
</feature>
<dbReference type="STRING" id="576131.SAMN05444486_102553"/>
<dbReference type="PANTHER" id="PTHR43137:SF1">
    <property type="entry name" value="DIHYDROOROTASE"/>
    <property type="match status" value="1"/>
</dbReference>
<dbReference type="PROSITE" id="PS00483">
    <property type="entry name" value="DIHYDROOROTASE_2"/>
    <property type="match status" value="1"/>
</dbReference>
<proteinExistence type="inferred from homology"/>
<dbReference type="HAMAP" id="MF_00219">
    <property type="entry name" value="PyrC_classII"/>
    <property type="match status" value="1"/>
</dbReference>
<feature type="binding site" evidence="9">
    <location>
        <position position="42"/>
    </location>
    <ligand>
        <name>substrate</name>
    </ligand>
</feature>
<dbReference type="AlphaFoldDB" id="A0A1H3KHZ5"/>
<comment type="function">
    <text evidence="1 9">Catalyzes the reversible cyclization of carbamoyl aspartate to dihydroorotate.</text>
</comment>
<dbReference type="InterPro" id="IPR004721">
    <property type="entry name" value="DHOdimr"/>
</dbReference>
<feature type="binding site" evidence="9">
    <location>
        <position position="248"/>
    </location>
    <ligand>
        <name>Zn(2+)</name>
        <dbReference type="ChEBI" id="CHEBI:29105"/>
        <label>1</label>
    </ligand>
</feature>
<keyword evidence="7 9" id="KW-0862">Zinc</keyword>
<feature type="binding site" evidence="9">
    <location>
        <position position="220"/>
    </location>
    <ligand>
        <name>substrate</name>
    </ligand>
</feature>
<dbReference type="NCBIfam" id="TIGR00856">
    <property type="entry name" value="pyrC_dimer"/>
    <property type="match status" value="1"/>
</dbReference>
<feature type="binding site" evidence="9">
    <location>
        <position position="252"/>
    </location>
    <ligand>
        <name>substrate</name>
    </ligand>
</feature>
<evidence type="ECO:0000256" key="2">
    <source>
        <dbReference type="ARBA" id="ARBA00004880"/>
    </source>
</evidence>
<evidence type="ECO:0000256" key="8">
    <source>
        <dbReference type="ARBA" id="ARBA00022975"/>
    </source>
</evidence>
<dbReference type="GO" id="GO:0044205">
    <property type="term" value="P:'de novo' UMP biosynthetic process"/>
    <property type="evidence" value="ECO:0007669"/>
    <property type="project" value="UniProtKB-UniRule"/>
</dbReference>
<comment type="cofactor">
    <cofactor evidence="9 10">
        <name>Zn(2+)</name>
        <dbReference type="ChEBI" id="CHEBI:29105"/>
    </cofactor>
    <text evidence="9 10">Binds 2 Zn(2+) ions per subunit.</text>
</comment>
<name>A0A1H3KHZ5_9RHOB</name>
<evidence type="ECO:0000256" key="6">
    <source>
        <dbReference type="ARBA" id="ARBA00022801"/>
    </source>
</evidence>
<dbReference type="PROSITE" id="PS00482">
    <property type="entry name" value="DIHYDROOROTASE_1"/>
    <property type="match status" value="1"/>
</dbReference>
<dbReference type="EMBL" id="FNPR01000002">
    <property type="protein sequence ID" value="SDY51669.1"/>
    <property type="molecule type" value="Genomic_DNA"/>
</dbReference>
<comment type="pathway">
    <text evidence="2 9 10">Pyrimidine metabolism; UMP biosynthesis via de novo pathway; (S)-dihydroorotate from bicarbonate: step 3/3.</text>
</comment>
<feature type="binding site" evidence="9">
    <location>
        <position position="175"/>
    </location>
    <ligand>
        <name>Zn(2+)</name>
        <dbReference type="ChEBI" id="CHEBI:29105"/>
        <label>2</label>
    </ligand>
</feature>
<gene>
    <name evidence="9" type="primary">pyrC</name>
    <name evidence="12" type="ORF">SAMN05444486_102553</name>
</gene>
<dbReference type="GO" id="GO:0006207">
    <property type="term" value="P:'de novo' pyrimidine nucleobase biosynthetic process"/>
    <property type="evidence" value="ECO:0007669"/>
    <property type="project" value="TreeGrafter"/>
</dbReference>
<dbReference type="EC" id="3.5.2.3" evidence="4 9"/>
<comment type="catalytic activity">
    <reaction evidence="9 10">
        <text>(S)-dihydroorotate + H2O = N-carbamoyl-L-aspartate + H(+)</text>
        <dbReference type="Rhea" id="RHEA:24296"/>
        <dbReference type="ChEBI" id="CHEBI:15377"/>
        <dbReference type="ChEBI" id="CHEBI:15378"/>
        <dbReference type="ChEBI" id="CHEBI:30864"/>
        <dbReference type="ChEBI" id="CHEBI:32814"/>
        <dbReference type="EC" id="3.5.2.3"/>
    </reaction>
</comment>